<evidence type="ECO:0000256" key="5">
    <source>
        <dbReference type="ARBA" id="ARBA00022989"/>
    </source>
</evidence>
<reference evidence="10" key="1">
    <citation type="submission" date="2021-06" db="EMBL/GenBank/DDBJ databases">
        <authorList>
            <person name="Hodson N. C."/>
            <person name="Mongue J. A."/>
            <person name="Jaron S. K."/>
        </authorList>
    </citation>
    <scope>NUCLEOTIDE SEQUENCE</scope>
</reference>
<evidence type="ECO:0000256" key="2">
    <source>
        <dbReference type="ARBA" id="ARBA00004760"/>
    </source>
</evidence>
<protein>
    <recommendedName>
        <fullName evidence="9">TLC domain-containing protein</fullName>
    </recommendedName>
</protein>
<comment type="pathway">
    <text evidence="3">Sphingolipid metabolism.</text>
</comment>
<dbReference type="GO" id="GO:0050291">
    <property type="term" value="F:sphingosine N-acyltransferase activity"/>
    <property type="evidence" value="ECO:0007669"/>
    <property type="project" value="InterPro"/>
</dbReference>
<dbReference type="InterPro" id="IPR006634">
    <property type="entry name" value="TLC-dom"/>
</dbReference>
<keyword evidence="5 8" id="KW-1133">Transmembrane helix</keyword>
<dbReference type="Pfam" id="PF03798">
    <property type="entry name" value="TRAM_LAG1_CLN8"/>
    <property type="match status" value="1"/>
</dbReference>
<feature type="transmembrane region" description="Helical" evidence="8">
    <location>
        <begin position="253"/>
        <end position="273"/>
    </location>
</feature>
<dbReference type="GO" id="GO:0016020">
    <property type="term" value="C:membrane"/>
    <property type="evidence" value="ECO:0007669"/>
    <property type="project" value="UniProtKB-SubCell"/>
</dbReference>
<sequence length="344" mass="40663">MGGFLNWFWNPRVWLPPGTDWKDIVPNEKVNYTRFEDLYVYPIPFAICIIILRFFVERLVFYPLGEAYGLTKRRILVPPNPYLERHYKLKSSVDVILKKSDLDKSQVLAWLRKRKRLDKPSTLDKFSECSWRFTCYAISVLVGIWTLYDKPWFSDINKCWYDFPHHSIDNDVWWYYMLGSAFYWSLMISQFFDVQRKDWGQMCLHHMTTIALLGFSWTCNMIRMGTLVLLLHDIADPFLELAKTTRYIGFHRACDWFFGTFAILFIITRLIIYPGVILKSTMYEAPMILPMFAAYYIFNSMLLILLGLHVFWTYFILKVAVKALRSGQVDDARSSSETSGEESS</sequence>
<keyword evidence="4 7" id="KW-0812">Transmembrane</keyword>
<evidence type="ECO:0000256" key="7">
    <source>
        <dbReference type="PROSITE-ProRule" id="PRU00205"/>
    </source>
</evidence>
<name>A0A8J2JM75_9HEXA</name>
<evidence type="ECO:0000256" key="8">
    <source>
        <dbReference type="SAM" id="Phobius"/>
    </source>
</evidence>
<dbReference type="GO" id="GO:0046513">
    <property type="term" value="P:ceramide biosynthetic process"/>
    <property type="evidence" value="ECO:0007669"/>
    <property type="project" value="InterPro"/>
</dbReference>
<feature type="transmembrane region" description="Helical" evidence="8">
    <location>
        <begin position="293"/>
        <end position="317"/>
    </location>
</feature>
<keyword evidence="6 7" id="KW-0472">Membrane</keyword>
<dbReference type="PROSITE" id="PS50922">
    <property type="entry name" value="TLC"/>
    <property type="match status" value="1"/>
</dbReference>
<evidence type="ECO:0000256" key="3">
    <source>
        <dbReference type="ARBA" id="ARBA00004991"/>
    </source>
</evidence>
<dbReference type="SMART" id="SM00724">
    <property type="entry name" value="TLC"/>
    <property type="match status" value="1"/>
</dbReference>
<dbReference type="InterPro" id="IPR016439">
    <property type="entry name" value="Lag1/Lac1-like"/>
</dbReference>
<dbReference type="EMBL" id="CAJVCH010080040">
    <property type="protein sequence ID" value="CAG7721492.1"/>
    <property type="molecule type" value="Genomic_DNA"/>
</dbReference>
<feature type="transmembrane region" description="Helical" evidence="8">
    <location>
        <begin position="173"/>
        <end position="192"/>
    </location>
</feature>
<dbReference type="PANTHER" id="PTHR12560">
    <property type="entry name" value="LONGEVITY ASSURANCE FACTOR 1 LAG1"/>
    <property type="match status" value="1"/>
</dbReference>
<dbReference type="AlphaFoldDB" id="A0A8J2JM75"/>
<evidence type="ECO:0000256" key="4">
    <source>
        <dbReference type="ARBA" id="ARBA00022692"/>
    </source>
</evidence>
<comment type="caution">
    <text evidence="10">The sequence shown here is derived from an EMBL/GenBank/DDBJ whole genome shotgun (WGS) entry which is preliminary data.</text>
</comment>
<evidence type="ECO:0000313" key="10">
    <source>
        <dbReference type="EMBL" id="CAG7721492.1"/>
    </source>
</evidence>
<organism evidence="10 11">
    <name type="scientific">Allacma fusca</name>
    <dbReference type="NCBI Taxonomy" id="39272"/>
    <lineage>
        <taxon>Eukaryota</taxon>
        <taxon>Metazoa</taxon>
        <taxon>Ecdysozoa</taxon>
        <taxon>Arthropoda</taxon>
        <taxon>Hexapoda</taxon>
        <taxon>Collembola</taxon>
        <taxon>Symphypleona</taxon>
        <taxon>Sminthuridae</taxon>
        <taxon>Allacma</taxon>
    </lineage>
</organism>
<evidence type="ECO:0000256" key="1">
    <source>
        <dbReference type="ARBA" id="ARBA00004141"/>
    </source>
</evidence>
<comment type="subcellular location">
    <subcellularLocation>
        <location evidence="1">Membrane</location>
        <topology evidence="1">Multi-pass membrane protein</topology>
    </subcellularLocation>
</comment>
<accession>A0A8J2JM75</accession>
<comment type="pathway">
    <text evidence="2">Lipid metabolism; sphingolipid metabolism.</text>
</comment>
<dbReference type="PIRSF" id="PIRSF005225">
    <property type="entry name" value="LAG1_LAC1"/>
    <property type="match status" value="1"/>
</dbReference>
<feature type="domain" description="TLC" evidence="9">
    <location>
        <begin position="124"/>
        <end position="325"/>
    </location>
</feature>
<evidence type="ECO:0000256" key="6">
    <source>
        <dbReference type="ARBA" id="ARBA00023136"/>
    </source>
</evidence>
<evidence type="ECO:0000259" key="9">
    <source>
        <dbReference type="PROSITE" id="PS50922"/>
    </source>
</evidence>
<feature type="transmembrane region" description="Helical" evidence="8">
    <location>
        <begin position="129"/>
        <end position="148"/>
    </location>
</feature>
<dbReference type="PANTHER" id="PTHR12560:SF0">
    <property type="entry name" value="LD18904P"/>
    <property type="match status" value="1"/>
</dbReference>
<proteinExistence type="predicted"/>
<evidence type="ECO:0000313" key="11">
    <source>
        <dbReference type="Proteomes" id="UP000708208"/>
    </source>
</evidence>
<keyword evidence="11" id="KW-1185">Reference proteome</keyword>
<feature type="transmembrane region" description="Helical" evidence="8">
    <location>
        <begin position="38"/>
        <end position="56"/>
    </location>
</feature>
<gene>
    <name evidence="10" type="ORF">AFUS01_LOCUS10705</name>
</gene>
<dbReference type="OrthoDB" id="537032at2759"/>
<dbReference type="Proteomes" id="UP000708208">
    <property type="component" value="Unassembled WGS sequence"/>
</dbReference>